<comment type="caution">
    <text evidence="1">The sequence shown here is derived from an EMBL/GenBank/DDBJ whole genome shotgun (WGS) entry which is preliminary data.</text>
</comment>
<evidence type="ECO:0000313" key="2">
    <source>
        <dbReference type="Proteomes" id="UP000264719"/>
    </source>
</evidence>
<gene>
    <name evidence="1" type="ORF">DCS45_20675</name>
</gene>
<proteinExistence type="predicted"/>
<dbReference type="Proteomes" id="UP000264719">
    <property type="component" value="Unassembled WGS sequence"/>
</dbReference>
<dbReference type="AlphaFoldDB" id="A0A348WIA0"/>
<reference evidence="1 2" key="1">
    <citation type="journal article" date="2018" name="Nat. Biotechnol.">
        <title>A standardized bacterial taxonomy based on genome phylogeny substantially revises the tree of life.</title>
        <authorList>
            <person name="Parks D.H."/>
            <person name="Chuvochina M."/>
            <person name="Waite D.W."/>
            <person name="Rinke C."/>
            <person name="Skarshewski A."/>
            <person name="Chaumeil P.A."/>
            <person name="Hugenholtz P."/>
        </authorList>
    </citation>
    <scope>NUCLEOTIDE SEQUENCE [LARGE SCALE GENOMIC DNA]</scope>
    <source>
        <strain evidence="1">UBA9169</strain>
    </source>
</reference>
<organism evidence="1 2">
    <name type="scientific">Roseovarius nubinhibens</name>
    <dbReference type="NCBI Taxonomy" id="314263"/>
    <lineage>
        <taxon>Bacteria</taxon>
        <taxon>Pseudomonadati</taxon>
        <taxon>Pseudomonadota</taxon>
        <taxon>Alphaproteobacteria</taxon>
        <taxon>Rhodobacterales</taxon>
        <taxon>Roseobacteraceae</taxon>
        <taxon>Roseovarius</taxon>
    </lineage>
</organism>
<protein>
    <submittedName>
        <fullName evidence="1">Uncharacterized protein</fullName>
    </submittedName>
</protein>
<accession>A0A348WIA0</accession>
<dbReference type="EMBL" id="DMVW01000197">
    <property type="protein sequence ID" value="HAR54262.1"/>
    <property type="molecule type" value="Genomic_DNA"/>
</dbReference>
<sequence length="79" mass="8836">FLPERHVTTLYQPPSERRFWRKTAGMWERLGGKIEIIGAGGVLMVEASKRVQGQTGTGVKDAVRNPLEVLQPKPKVKPI</sequence>
<feature type="non-terminal residue" evidence="1">
    <location>
        <position position="1"/>
    </location>
</feature>
<evidence type="ECO:0000313" key="1">
    <source>
        <dbReference type="EMBL" id="HAR54262.1"/>
    </source>
</evidence>
<name>A0A348WIA0_9RHOB</name>